<keyword evidence="2" id="KW-1185">Reference proteome</keyword>
<gene>
    <name evidence="1" type="ORF">L484_016554</name>
</gene>
<name>W9R6H4_9ROSA</name>
<proteinExistence type="predicted"/>
<dbReference type="EMBL" id="KE343711">
    <property type="protein sequence ID" value="EXB39084.1"/>
    <property type="molecule type" value="Genomic_DNA"/>
</dbReference>
<dbReference type="AlphaFoldDB" id="W9R6H4"/>
<accession>W9R6H4</accession>
<dbReference type="Proteomes" id="UP000030645">
    <property type="component" value="Unassembled WGS sequence"/>
</dbReference>
<organism evidence="1 2">
    <name type="scientific">Morus notabilis</name>
    <dbReference type="NCBI Taxonomy" id="981085"/>
    <lineage>
        <taxon>Eukaryota</taxon>
        <taxon>Viridiplantae</taxon>
        <taxon>Streptophyta</taxon>
        <taxon>Embryophyta</taxon>
        <taxon>Tracheophyta</taxon>
        <taxon>Spermatophyta</taxon>
        <taxon>Magnoliopsida</taxon>
        <taxon>eudicotyledons</taxon>
        <taxon>Gunneridae</taxon>
        <taxon>Pentapetalae</taxon>
        <taxon>rosids</taxon>
        <taxon>fabids</taxon>
        <taxon>Rosales</taxon>
        <taxon>Moraceae</taxon>
        <taxon>Moreae</taxon>
        <taxon>Morus</taxon>
    </lineage>
</organism>
<evidence type="ECO:0000313" key="2">
    <source>
        <dbReference type="Proteomes" id="UP000030645"/>
    </source>
</evidence>
<evidence type="ECO:0000313" key="1">
    <source>
        <dbReference type="EMBL" id="EXB39084.1"/>
    </source>
</evidence>
<sequence length="85" mass="10024">MKEAAGGCLVTAEAAGDEASQFGEHRGGLERMTERDEEREWRWRRYGSQEGREREEREIDFWAVGGGDMVHRKRERERDRQRVLS</sequence>
<reference evidence="2" key="1">
    <citation type="submission" date="2013-01" db="EMBL/GenBank/DDBJ databases">
        <title>Draft Genome Sequence of a Mulberry Tree, Morus notabilis C.K. Schneid.</title>
        <authorList>
            <person name="He N."/>
            <person name="Zhao S."/>
        </authorList>
    </citation>
    <scope>NUCLEOTIDE SEQUENCE</scope>
</reference>
<protein>
    <submittedName>
        <fullName evidence="1">Uncharacterized protein</fullName>
    </submittedName>
</protein>